<protein>
    <submittedName>
        <fullName evidence="3">(rape) hypothetical protein</fullName>
    </submittedName>
</protein>
<keyword evidence="2" id="KW-0812">Transmembrane</keyword>
<dbReference type="EMBL" id="HG994366">
    <property type="protein sequence ID" value="CAF1916912.1"/>
    <property type="molecule type" value="Genomic_DNA"/>
</dbReference>
<feature type="region of interest" description="Disordered" evidence="1">
    <location>
        <begin position="113"/>
        <end position="132"/>
    </location>
</feature>
<keyword evidence="2" id="KW-1133">Transmembrane helix</keyword>
<accession>A0A816KGI0</accession>
<reference evidence="3" key="1">
    <citation type="submission" date="2021-01" db="EMBL/GenBank/DDBJ databases">
        <authorList>
            <consortium name="Genoscope - CEA"/>
            <person name="William W."/>
        </authorList>
    </citation>
    <scope>NUCLEOTIDE SEQUENCE</scope>
</reference>
<feature type="compositionally biased region" description="Polar residues" evidence="1">
    <location>
        <begin position="113"/>
        <end position="124"/>
    </location>
</feature>
<name>A0A816KGI0_BRANA</name>
<evidence type="ECO:0000256" key="2">
    <source>
        <dbReference type="SAM" id="Phobius"/>
    </source>
</evidence>
<dbReference type="AlphaFoldDB" id="A0A816KGI0"/>
<gene>
    <name evidence="3" type="ORF">DARMORV10_C02P40470.1</name>
</gene>
<evidence type="ECO:0000313" key="3">
    <source>
        <dbReference type="EMBL" id="CAF1916912.1"/>
    </source>
</evidence>
<sequence length="132" mass="14531">MIFKLKTNEICKFIDVDLTSLGEGGMLQKFYKIWWREETRVSNGVGTKRIRRQFSSACTIPSCYLLSLYIMFLATCVSYMCSDGEKLFATHTNTTCGAGPVIHSPPLDETTTAAQATVGGSSVTEPPVAMME</sequence>
<evidence type="ECO:0000256" key="1">
    <source>
        <dbReference type="SAM" id="MobiDB-lite"/>
    </source>
</evidence>
<feature type="transmembrane region" description="Helical" evidence="2">
    <location>
        <begin position="58"/>
        <end position="80"/>
    </location>
</feature>
<keyword evidence="2" id="KW-0472">Membrane</keyword>
<organism evidence="3">
    <name type="scientific">Brassica napus</name>
    <name type="common">Rape</name>
    <dbReference type="NCBI Taxonomy" id="3708"/>
    <lineage>
        <taxon>Eukaryota</taxon>
        <taxon>Viridiplantae</taxon>
        <taxon>Streptophyta</taxon>
        <taxon>Embryophyta</taxon>
        <taxon>Tracheophyta</taxon>
        <taxon>Spermatophyta</taxon>
        <taxon>Magnoliopsida</taxon>
        <taxon>eudicotyledons</taxon>
        <taxon>Gunneridae</taxon>
        <taxon>Pentapetalae</taxon>
        <taxon>rosids</taxon>
        <taxon>malvids</taxon>
        <taxon>Brassicales</taxon>
        <taxon>Brassicaceae</taxon>
        <taxon>Brassiceae</taxon>
        <taxon>Brassica</taxon>
    </lineage>
</organism>
<dbReference type="Proteomes" id="UP001295469">
    <property type="component" value="Chromosome C02"/>
</dbReference>
<proteinExistence type="predicted"/>